<accession>A0A110B0J1</accession>
<dbReference type="PIRSF" id="PIRSF004846">
    <property type="entry name" value="ModA"/>
    <property type="match status" value="1"/>
</dbReference>
<dbReference type="PANTHER" id="PTHR30632">
    <property type="entry name" value="MOLYBDATE-BINDING PERIPLASMIC PROTEIN"/>
    <property type="match status" value="1"/>
</dbReference>
<keyword evidence="5" id="KW-1185">Reference proteome</keyword>
<comment type="similarity">
    <text evidence="1">Belongs to the bacterial solute-binding protein ModA family.</text>
</comment>
<dbReference type="InterPro" id="IPR050682">
    <property type="entry name" value="ModA/WtpA"/>
</dbReference>
<dbReference type="Proteomes" id="UP000218263">
    <property type="component" value="Chromosome"/>
</dbReference>
<sequence>MEGKKHFIRIANKTKVLTAGFLLFTGHLFAQNIKVAVAANLQPVIKALGQDFKQKTGVAIEPIVGASGNLATQVRNGAPFDVFLSADMTFPETLFKEGLSTKKPVVYAQGSLVICSIQNIGFENWARVLLTGRINKIAIANPAIAPYGKAATEVLRKKGIIADVQTKIVTGESISQVNTYITTGVADVGFTTQALVKDPNNKTKLYWEVIDPQIYSPIEQGMVLLKHGEGNPDAEKFYQYILSAAAKAIFKEYGYHVE</sequence>
<dbReference type="OrthoDB" id="9785015at2"/>
<proteinExistence type="inferred from homology"/>
<dbReference type="KEGG" id="mgot:MgSA37_00354"/>
<keyword evidence="3" id="KW-0732">Signal</keyword>
<keyword evidence="2" id="KW-0479">Metal-binding</keyword>
<dbReference type="AlphaFoldDB" id="A0A110B0J1"/>
<gene>
    <name evidence="4" type="primary">modA</name>
    <name evidence="4" type="ORF">MgSA37_00354</name>
</gene>
<dbReference type="SUPFAM" id="SSF53850">
    <property type="entry name" value="Periplasmic binding protein-like II"/>
    <property type="match status" value="1"/>
</dbReference>
<evidence type="ECO:0000256" key="1">
    <source>
        <dbReference type="ARBA" id="ARBA00009175"/>
    </source>
</evidence>
<reference evidence="4 5" key="1">
    <citation type="submission" date="2015-12" db="EMBL/GenBank/DDBJ databases">
        <title>Genome sequence of Mucilaginibacter gotjawali.</title>
        <authorList>
            <person name="Lee J.S."/>
            <person name="Lee K.C."/>
            <person name="Kim K.K."/>
            <person name="Lee B.W."/>
        </authorList>
    </citation>
    <scope>NUCLEOTIDE SEQUENCE [LARGE SCALE GENOMIC DNA]</scope>
    <source>
        <strain evidence="4 5">SA3-7</strain>
    </source>
</reference>
<evidence type="ECO:0000256" key="3">
    <source>
        <dbReference type="ARBA" id="ARBA00022729"/>
    </source>
</evidence>
<dbReference type="InterPro" id="IPR044084">
    <property type="entry name" value="AvModA-like_subst-bd"/>
</dbReference>
<dbReference type="Gene3D" id="3.40.190.10">
    <property type="entry name" value="Periplasmic binding protein-like II"/>
    <property type="match status" value="2"/>
</dbReference>
<dbReference type="PANTHER" id="PTHR30632:SF14">
    <property type="entry name" value="TUNGSTATE_MOLYBDATE_CHROMATE-BINDING PROTEIN MODA"/>
    <property type="match status" value="1"/>
</dbReference>
<dbReference type="NCBIfam" id="TIGR01256">
    <property type="entry name" value="modA"/>
    <property type="match status" value="1"/>
</dbReference>
<organism evidence="4 5">
    <name type="scientific">Mucilaginibacter gotjawali</name>
    <dbReference type="NCBI Taxonomy" id="1550579"/>
    <lineage>
        <taxon>Bacteria</taxon>
        <taxon>Pseudomonadati</taxon>
        <taxon>Bacteroidota</taxon>
        <taxon>Sphingobacteriia</taxon>
        <taxon>Sphingobacteriales</taxon>
        <taxon>Sphingobacteriaceae</taxon>
        <taxon>Mucilaginibacter</taxon>
    </lineage>
</organism>
<name>A0A110B0J1_9SPHI</name>
<dbReference type="GO" id="GO:0030973">
    <property type="term" value="F:molybdate ion binding"/>
    <property type="evidence" value="ECO:0007669"/>
    <property type="project" value="InterPro"/>
</dbReference>
<dbReference type="Pfam" id="PF13531">
    <property type="entry name" value="SBP_bac_11"/>
    <property type="match status" value="1"/>
</dbReference>
<dbReference type="EMBL" id="AP017313">
    <property type="protein sequence ID" value="BAU52204.1"/>
    <property type="molecule type" value="Genomic_DNA"/>
</dbReference>
<dbReference type="GO" id="GO:0015689">
    <property type="term" value="P:molybdate ion transport"/>
    <property type="evidence" value="ECO:0007669"/>
    <property type="project" value="InterPro"/>
</dbReference>
<dbReference type="GO" id="GO:0046872">
    <property type="term" value="F:metal ion binding"/>
    <property type="evidence" value="ECO:0007669"/>
    <property type="project" value="UniProtKB-KW"/>
</dbReference>
<evidence type="ECO:0000313" key="5">
    <source>
        <dbReference type="Proteomes" id="UP000218263"/>
    </source>
</evidence>
<evidence type="ECO:0000313" key="4">
    <source>
        <dbReference type="EMBL" id="BAU52204.1"/>
    </source>
</evidence>
<protein>
    <submittedName>
        <fullName evidence="4">Molybdate-binding periplasmic protein</fullName>
    </submittedName>
</protein>
<dbReference type="CDD" id="cd13539">
    <property type="entry name" value="PBP2_AvModA"/>
    <property type="match status" value="1"/>
</dbReference>
<dbReference type="RefSeq" id="WP_096349553.1">
    <property type="nucleotide sequence ID" value="NZ_AP017313.1"/>
</dbReference>
<dbReference type="InterPro" id="IPR005950">
    <property type="entry name" value="ModA"/>
</dbReference>
<evidence type="ECO:0000256" key="2">
    <source>
        <dbReference type="ARBA" id="ARBA00022723"/>
    </source>
</evidence>